<evidence type="ECO:0000256" key="1">
    <source>
        <dbReference type="ARBA" id="ARBA00023015"/>
    </source>
</evidence>
<evidence type="ECO:0000256" key="8">
    <source>
        <dbReference type="PROSITE-ProRule" id="PRU00267"/>
    </source>
</evidence>
<dbReference type="SMART" id="SM00398">
    <property type="entry name" value="HMG"/>
    <property type="match status" value="1"/>
</dbReference>
<evidence type="ECO:0000313" key="11">
    <source>
        <dbReference type="EMBL" id="PIO31077.1"/>
    </source>
</evidence>
<evidence type="ECO:0000256" key="5">
    <source>
        <dbReference type="ARBA" id="ARBA00023242"/>
    </source>
</evidence>
<keyword evidence="4" id="KW-0804">Transcription</keyword>
<dbReference type="OrthoDB" id="3213154at2759"/>
<dbReference type="PROSITE" id="PS50118">
    <property type="entry name" value="HMG_BOX_2"/>
    <property type="match status" value="1"/>
</dbReference>
<dbReference type="AlphaFoldDB" id="A0A2G9RT53"/>
<evidence type="ECO:0000256" key="3">
    <source>
        <dbReference type="ARBA" id="ARBA00023125"/>
    </source>
</evidence>
<keyword evidence="5 8" id="KW-0539">Nucleus</keyword>
<evidence type="ECO:0000313" key="12">
    <source>
        <dbReference type="Proteomes" id="UP000228934"/>
    </source>
</evidence>
<feature type="DNA-binding region" description="HMG box" evidence="8">
    <location>
        <begin position="100"/>
        <end position="168"/>
    </location>
</feature>
<evidence type="ECO:0000256" key="6">
    <source>
        <dbReference type="ARBA" id="ARBA00039787"/>
    </source>
</evidence>
<dbReference type="InterPro" id="IPR051965">
    <property type="entry name" value="ChromReg_NeuronalGeneExpr"/>
</dbReference>
<feature type="region of interest" description="Disordered" evidence="9">
    <location>
        <begin position="165"/>
        <end position="205"/>
    </location>
</feature>
<name>A0A2G9RT53_AQUCT</name>
<evidence type="ECO:0000256" key="9">
    <source>
        <dbReference type="SAM" id="MobiDB-lite"/>
    </source>
</evidence>
<dbReference type="InterPro" id="IPR009071">
    <property type="entry name" value="HMG_box_dom"/>
</dbReference>
<accession>A0A2G9RT53</accession>
<sequence>MESAASVVPPGGEIEDSKENVDPPFSGTQVTDISKAHGTPHPPSSQQEDQDHQVQHQLTEQQHLLEGGERRQDEEQPRARRGGWTKGRKRKRSPRDNNAPKAPLTGYVRFMNERREQLRAERPDVPFPEITRIVGSEWSKLPTHEKQRFLDEADRDKERYTKELQQYQKTEAFRSYSRKSQNRQKGRQQRQEASRTIPSDPEVSHGHLCTPFNTPTASSSILGPILAARHIKYIPTIQSETLVGDCSGACTLRNTGRGQGLVPIATCSGIPYTAIGLIKEPPSPRRIRGA</sequence>
<keyword evidence="3 8" id="KW-0238">DNA-binding</keyword>
<feature type="compositionally biased region" description="Basic residues" evidence="9">
    <location>
        <begin position="176"/>
        <end position="188"/>
    </location>
</feature>
<dbReference type="Pfam" id="PF00505">
    <property type="entry name" value="HMG_box"/>
    <property type="match status" value="1"/>
</dbReference>
<protein>
    <recommendedName>
        <fullName evidence="6">High mobility group protein 20A</fullName>
    </recommendedName>
    <alternativeName>
        <fullName evidence="7">HMG box-containing protein 20A</fullName>
    </alternativeName>
</protein>
<dbReference type="GO" id="GO:0005634">
    <property type="term" value="C:nucleus"/>
    <property type="evidence" value="ECO:0007669"/>
    <property type="project" value="UniProtKB-UniRule"/>
</dbReference>
<dbReference type="CDD" id="cd22017">
    <property type="entry name" value="HMG-box_HMG20A"/>
    <property type="match status" value="1"/>
</dbReference>
<feature type="compositionally biased region" description="Low complexity" evidence="9">
    <location>
        <begin position="55"/>
        <end position="65"/>
    </location>
</feature>
<dbReference type="PANTHER" id="PTHR46040">
    <property type="entry name" value="HIGH MOBILITY GROUP PROTEIN 2"/>
    <property type="match status" value="1"/>
</dbReference>
<evidence type="ECO:0000256" key="7">
    <source>
        <dbReference type="ARBA" id="ARBA00043040"/>
    </source>
</evidence>
<dbReference type="EMBL" id="KV930341">
    <property type="protein sequence ID" value="PIO31077.1"/>
    <property type="molecule type" value="Genomic_DNA"/>
</dbReference>
<dbReference type="GO" id="GO:0003677">
    <property type="term" value="F:DNA binding"/>
    <property type="evidence" value="ECO:0007669"/>
    <property type="project" value="UniProtKB-UniRule"/>
</dbReference>
<feature type="region of interest" description="Disordered" evidence="9">
    <location>
        <begin position="1"/>
        <end position="110"/>
    </location>
</feature>
<proteinExistence type="predicted"/>
<dbReference type="InterPro" id="IPR036910">
    <property type="entry name" value="HMG_box_dom_sf"/>
</dbReference>
<gene>
    <name evidence="11" type="ORF">AB205_0135070</name>
</gene>
<evidence type="ECO:0000256" key="2">
    <source>
        <dbReference type="ARBA" id="ARBA00023054"/>
    </source>
</evidence>
<dbReference type="Proteomes" id="UP000228934">
    <property type="component" value="Unassembled WGS sequence"/>
</dbReference>
<dbReference type="Gene3D" id="1.10.30.10">
    <property type="entry name" value="High mobility group box domain"/>
    <property type="match status" value="1"/>
</dbReference>
<dbReference type="PANTHER" id="PTHR46040:SF1">
    <property type="entry name" value="HIGH MOBILITY GROUP PROTEIN 20A-RELATED"/>
    <property type="match status" value="1"/>
</dbReference>
<feature type="compositionally biased region" description="Basic residues" evidence="9">
    <location>
        <begin position="79"/>
        <end position="93"/>
    </location>
</feature>
<keyword evidence="12" id="KW-1185">Reference proteome</keyword>
<feature type="compositionally biased region" description="Basic and acidic residues" evidence="9">
    <location>
        <begin position="66"/>
        <end position="78"/>
    </location>
</feature>
<evidence type="ECO:0000256" key="4">
    <source>
        <dbReference type="ARBA" id="ARBA00023163"/>
    </source>
</evidence>
<evidence type="ECO:0000259" key="10">
    <source>
        <dbReference type="PROSITE" id="PS50118"/>
    </source>
</evidence>
<feature type="domain" description="HMG box" evidence="10">
    <location>
        <begin position="100"/>
        <end position="168"/>
    </location>
</feature>
<keyword evidence="2" id="KW-0175">Coiled coil</keyword>
<dbReference type="GO" id="GO:0010468">
    <property type="term" value="P:regulation of gene expression"/>
    <property type="evidence" value="ECO:0007669"/>
    <property type="project" value="TreeGrafter"/>
</dbReference>
<dbReference type="SUPFAM" id="SSF47095">
    <property type="entry name" value="HMG-box"/>
    <property type="match status" value="1"/>
</dbReference>
<keyword evidence="1" id="KW-0805">Transcription regulation</keyword>
<organism evidence="11 12">
    <name type="scientific">Aquarana catesbeiana</name>
    <name type="common">American bullfrog</name>
    <name type="synonym">Rana catesbeiana</name>
    <dbReference type="NCBI Taxonomy" id="8400"/>
    <lineage>
        <taxon>Eukaryota</taxon>
        <taxon>Metazoa</taxon>
        <taxon>Chordata</taxon>
        <taxon>Craniata</taxon>
        <taxon>Vertebrata</taxon>
        <taxon>Euteleostomi</taxon>
        <taxon>Amphibia</taxon>
        <taxon>Batrachia</taxon>
        <taxon>Anura</taxon>
        <taxon>Neobatrachia</taxon>
        <taxon>Ranoidea</taxon>
        <taxon>Ranidae</taxon>
        <taxon>Aquarana</taxon>
    </lineage>
</organism>
<reference evidence="12" key="1">
    <citation type="journal article" date="2017" name="Nat. Commun.">
        <title>The North American bullfrog draft genome provides insight into hormonal regulation of long noncoding RNA.</title>
        <authorList>
            <person name="Hammond S.A."/>
            <person name="Warren R.L."/>
            <person name="Vandervalk B.P."/>
            <person name="Kucuk E."/>
            <person name="Khan H."/>
            <person name="Gibb E.A."/>
            <person name="Pandoh P."/>
            <person name="Kirk H."/>
            <person name="Zhao Y."/>
            <person name="Jones M."/>
            <person name="Mungall A.J."/>
            <person name="Coope R."/>
            <person name="Pleasance S."/>
            <person name="Moore R.A."/>
            <person name="Holt R.A."/>
            <person name="Round J.M."/>
            <person name="Ohora S."/>
            <person name="Walle B.V."/>
            <person name="Veldhoen N."/>
            <person name="Helbing C.C."/>
            <person name="Birol I."/>
        </authorList>
    </citation>
    <scope>NUCLEOTIDE SEQUENCE [LARGE SCALE GENOMIC DNA]</scope>
</reference>